<dbReference type="InterPro" id="IPR036291">
    <property type="entry name" value="NAD(P)-bd_dom_sf"/>
</dbReference>
<keyword evidence="2" id="KW-1185">Reference proteome</keyword>
<dbReference type="EMBL" id="AAOE01000028">
    <property type="protein sequence ID" value="EAR07973.1"/>
    <property type="molecule type" value="Genomic_DNA"/>
</dbReference>
<comment type="caution">
    <text evidence="1">The sequence shown here is derived from an EMBL/GenBank/DDBJ whole genome shotgun (WGS) entry which is preliminary data.</text>
</comment>
<reference evidence="1 2" key="1">
    <citation type="submission" date="2006-02" db="EMBL/GenBank/DDBJ databases">
        <authorList>
            <person name="Pinhassi J."/>
            <person name="Pedros-Alio C."/>
            <person name="Ferriera S."/>
            <person name="Johnson J."/>
            <person name="Kravitz S."/>
            <person name="Halpern A."/>
            <person name="Remington K."/>
            <person name="Beeson K."/>
            <person name="Tran B."/>
            <person name="Rogers Y.-H."/>
            <person name="Friedman R."/>
            <person name="Venter J.C."/>
        </authorList>
    </citation>
    <scope>NUCLEOTIDE SEQUENCE [LARGE SCALE GENOMIC DNA]</scope>
    <source>
        <strain evidence="1 2">MED297</strain>
    </source>
</reference>
<gene>
    <name evidence="1" type="ORF">MED297_04964</name>
</gene>
<dbReference type="OrthoDB" id="9808276at2"/>
<dbReference type="HOGENOM" id="CLU_007383_11_2_6"/>
<dbReference type="RefSeq" id="WP_008048026.1">
    <property type="nucleotide sequence ID" value="NZ_CH724154.1"/>
</dbReference>
<dbReference type="AlphaFoldDB" id="A4BIV6"/>
<evidence type="ECO:0000313" key="1">
    <source>
        <dbReference type="EMBL" id="EAR07973.1"/>
    </source>
</evidence>
<organism evidence="1 2">
    <name type="scientific">Reinekea blandensis MED297</name>
    <dbReference type="NCBI Taxonomy" id="314283"/>
    <lineage>
        <taxon>Bacteria</taxon>
        <taxon>Pseudomonadati</taxon>
        <taxon>Pseudomonadota</taxon>
        <taxon>Gammaproteobacteria</taxon>
        <taxon>Oceanospirillales</taxon>
        <taxon>Saccharospirillaceae</taxon>
        <taxon>Reinekea</taxon>
    </lineage>
</organism>
<dbReference type="GO" id="GO:0016874">
    <property type="term" value="F:ligase activity"/>
    <property type="evidence" value="ECO:0007669"/>
    <property type="project" value="UniProtKB-KW"/>
</dbReference>
<dbReference type="Gene3D" id="3.40.50.720">
    <property type="entry name" value="NAD(P)-binding Rossmann-like Domain"/>
    <property type="match status" value="1"/>
</dbReference>
<keyword evidence="1" id="KW-0436">Ligase</keyword>
<dbReference type="SUPFAM" id="SSF51735">
    <property type="entry name" value="NAD(P)-binding Rossmann-fold domains"/>
    <property type="match status" value="1"/>
</dbReference>
<protein>
    <submittedName>
        <fullName evidence="1">Capsular polyglutamate biosynthesis secreted protein CapB, ATP-dependent mur ligase family</fullName>
    </submittedName>
</protein>
<accession>A4BIV6</accession>
<evidence type="ECO:0000313" key="2">
    <source>
        <dbReference type="Proteomes" id="UP000005953"/>
    </source>
</evidence>
<name>A4BIV6_9GAMM</name>
<proteinExistence type="predicted"/>
<sequence>MSEKLVLAGAGQLNRRIAQRWLRNGSVEAMRLSTPEPALGFNQVQVDLAQSYWPDLAADILVVALASRGERTLENYRRTYLAPLQRLHESLPQWRHCPSRVLVVSSSRVYGEDAGGIIDDNSQASAGDERAEILLEMEALAQSLPTTVTIARLSGIYGPGRDWLKRRALTAEADSYADKWTNRIHIDDAAAAIVHLLQVESPRSHYIVSDCEPQTLTTMFNLFRKQEGLPLFDLSAPPQRGKRLSPMALADSGFEWQYPTAFSGGYNLD</sequence>
<dbReference type="Proteomes" id="UP000005953">
    <property type="component" value="Unassembled WGS sequence"/>
</dbReference>
<dbReference type="STRING" id="314283.MED297_04964"/>